<keyword evidence="7" id="KW-1185">Reference proteome</keyword>
<protein>
    <submittedName>
        <fullName evidence="6">Restriction endonuclease subunit S</fullName>
        <ecNumber evidence="6">3.1.21.-</ecNumber>
    </submittedName>
</protein>
<organism evidence="6 7">
    <name type="scientific">Methylomonas rosea</name>
    <dbReference type="NCBI Taxonomy" id="2952227"/>
    <lineage>
        <taxon>Bacteria</taxon>
        <taxon>Pseudomonadati</taxon>
        <taxon>Pseudomonadota</taxon>
        <taxon>Gammaproteobacteria</taxon>
        <taxon>Methylococcales</taxon>
        <taxon>Methylococcaceae</taxon>
        <taxon>Methylomonas</taxon>
    </lineage>
</organism>
<name>A0ABT1TMU0_9GAMM</name>
<comment type="caution">
    <text evidence="6">The sequence shown here is derived from an EMBL/GenBank/DDBJ whole genome shotgun (WGS) entry which is preliminary data.</text>
</comment>
<dbReference type="Proteomes" id="UP001524570">
    <property type="component" value="Unassembled WGS sequence"/>
</dbReference>
<dbReference type="GO" id="GO:0016787">
    <property type="term" value="F:hydrolase activity"/>
    <property type="evidence" value="ECO:0007669"/>
    <property type="project" value="UniProtKB-KW"/>
</dbReference>
<keyword evidence="6" id="KW-0540">Nuclease</keyword>
<accession>A0ABT1TMU0</accession>
<evidence type="ECO:0000256" key="1">
    <source>
        <dbReference type="ARBA" id="ARBA00010923"/>
    </source>
</evidence>
<comment type="similarity">
    <text evidence="1">Belongs to the type-I restriction system S methylase family.</text>
</comment>
<reference evidence="6 7" key="1">
    <citation type="submission" date="2022-07" db="EMBL/GenBank/DDBJ databases">
        <title>Methylomonas rivi sp. nov., Methylomonas rosea sp. nov., Methylomonas aureus sp. nov. and Methylomonas subterranea sp. nov., four novel methanotrophs isolated from a freshwater creek and the deep terrestrial subsurface.</title>
        <authorList>
            <person name="Abin C."/>
            <person name="Sankaranarayanan K."/>
            <person name="Garner C."/>
            <person name="Sindelar R."/>
            <person name="Kotary K."/>
            <person name="Garner R."/>
            <person name="Barclay S."/>
            <person name="Lawson P."/>
            <person name="Krumholz L."/>
        </authorList>
    </citation>
    <scope>NUCLEOTIDE SEQUENCE [LARGE SCALE GENOMIC DNA]</scope>
    <source>
        <strain evidence="6 7">WSC-7</strain>
    </source>
</reference>
<dbReference type="Pfam" id="PF01420">
    <property type="entry name" value="Methylase_S"/>
    <property type="match status" value="2"/>
</dbReference>
<feature type="domain" description="Type I restriction modification DNA specificity" evidence="5">
    <location>
        <begin position="11"/>
        <end position="180"/>
    </location>
</feature>
<keyword evidence="6" id="KW-0255">Endonuclease</keyword>
<feature type="region of interest" description="Disordered" evidence="4">
    <location>
        <begin position="237"/>
        <end position="306"/>
    </location>
</feature>
<dbReference type="Gene3D" id="3.90.220.20">
    <property type="entry name" value="DNA methylase specificity domains"/>
    <property type="match status" value="2"/>
</dbReference>
<dbReference type="PANTHER" id="PTHR43140:SF1">
    <property type="entry name" value="TYPE I RESTRICTION ENZYME ECOKI SPECIFICITY SUBUNIT"/>
    <property type="match status" value="1"/>
</dbReference>
<feature type="domain" description="Type I restriction modification DNA specificity" evidence="5">
    <location>
        <begin position="320"/>
        <end position="497"/>
    </location>
</feature>
<keyword evidence="6" id="KW-0378">Hydrolase</keyword>
<dbReference type="EC" id="3.1.21.-" evidence="6"/>
<dbReference type="GO" id="GO:0004519">
    <property type="term" value="F:endonuclease activity"/>
    <property type="evidence" value="ECO:0007669"/>
    <property type="project" value="UniProtKB-KW"/>
</dbReference>
<evidence type="ECO:0000256" key="2">
    <source>
        <dbReference type="ARBA" id="ARBA00022747"/>
    </source>
</evidence>
<dbReference type="InterPro" id="IPR044946">
    <property type="entry name" value="Restrct_endonuc_typeI_TRD_sf"/>
</dbReference>
<evidence type="ECO:0000256" key="4">
    <source>
        <dbReference type="SAM" id="MobiDB-lite"/>
    </source>
</evidence>
<dbReference type="EMBL" id="JANIBL010000003">
    <property type="protein sequence ID" value="MCQ8116083.1"/>
    <property type="molecule type" value="Genomic_DNA"/>
</dbReference>
<dbReference type="CDD" id="cd17273">
    <property type="entry name" value="RMtype1_S_EcoJA69PI-TRD1-CR1_like"/>
    <property type="match status" value="1"/>
</dbReference>
<gene>
    <name evidence="6" type="ORF">NP589_01520</name>
</gene>
<evidence type="ECO:0000313" key="7">
    <source>
        <dbReference type="Proteomes" id="UP001524570"/>
    </source>
</evidence>
<keyword evidence="2" id="KW-0680">Restriction system</keyword>
<dbReference type="SUPFAM" id="SSF116734">
    <property type="entry name" value="DNA methylase specificity domain"/>
    <property type="match status" value="2"/>
</dbReference>
<evidence type="ECO:0000259" key="5">
    <source>
        <dbReference type="Pfam" id="PF01420"/>
    </source>
</evidence>
<feature type="compositionally biased region" description="Polar residues" evidence="4">
    <location>
        <begin position="266"/>
        <end position="284"/>
    </location>
</feature>
<proteinExistence type="inferred from homology"/>
<keyword evidence="3" id="KW-0238">DNA-binding</keyword>
<dbReference type="InterPro" id="IPR000055">
    <property type="entry name" value="Restrct_endonuc_typeI_TRD"/>
</dbReference>
<evidence type="ECO:0000313" key="6">
    <source>
        <dbReference type="EMBL" id="MCQ8116083.1"/>
    </source>
</evidence>
<dbReference type="PANTHER" id="PTHR43140">
    <property type="entry name" value="TYPE-1 RESTRICTION ENZYME ECOKI SPECIFICITY PROTEIN"/>
    <property type="match status" value="1"/>
</dbReference>
<dbReference type="InterPro" id="IPR051212">
    <property type="entry name" value="Type-I_RE_S_subunit"/>
</dbReference>
<sequence length="554" mass="60676">MNLSDKSFKIPESWIEVELADIGKIVSGGTPSTKETAYWGGSVSWISPADLTGYCSKYISEGNKSITEEGLKNSSATIMPAGSIHFSSRAPIGYVVISSCDMTTNQGFKSLVPANGVFNEYVYYYFKGAKQLAESKATGTTFKEISGAAFSKLPIPIPPTNEQHRIVAKIEALFSELDKGVESFKTAREQLKIYRQALLKHAFSGKLTEQWRAENQNKLESAEALLQRIQTERQQRYQQQLKEWEQSKSPPTPLLQRGEQAENPEASATTITNPVPSFEKSAQTVPPFEKGGLGGISKPKPPKTLPPLTAEELAELPELPNGWSYFKVAEMCDVVRGGSPRPAGDPKFYGGNIPFLKVADLTNTASPYLSSFNFTITEAGLSKTRRIDPNTLLLSNSGATLGVPKICLISATMNDGVAAFLGLAPESLLYHYYFWQSKTEYLRNIDQGAAQPNLNTDLIKETIIPLCSALEQMVVIEKLEAVFSALDQLDQTITTALQQAEALRQSILKKAFSGQLVPQDPNDEPASVLLERIKAERAALSAQPKALKAKRSKP</sequence>
<dbReference type="RefSeq" id="WP_256605358.1">
    <property type="nucleotide sequence ID" value="NZ_JANIBL010000003.1"/>
</dbReference>
<evidence type="ECO:0000256" key="3">
    <source>
        <dbReference type="ARBA" id="ARBA00023125"/>
    </source>
</evidence>